<evidence type="ECO:0000256" key="1">
    <source>
        <dbReference type="SAM" id="MobiDB-lite"/>
    </source>
</evidence>
<dbReference type="InterPro" id="IPR036388">
    <property type="entry name" value="WH-like_DNA-bd_sf"/>
</dbReference>
<comment type="caution">
    <text evidence="2">The sequence shown here is derived from an EMBL/GenBank/DDBJ whole genome shotgun (WGS) entry which is preliminary data.</text>
</comment>
<feature type="compositionally biased region" description="Basic and acidic residues" evidence="1">
    <location>
        <begin position="14"/>
        <end position="24"/>
    </location>
</feature>
<sequence>MYGQTVEKLGPRPSRADRRAQLSEPRRAVLDQLVEQDEPLTVTRVARTLGQHPNTVREHLEALTRAGLARRDHLPPAGRGRPASVYTYAPEASFTSPEYAVLARVLVSYLTRTVPDGPVLRDHALEAGRSWGRAIVERDRELAGDRTADGAGGRAANAGGGAAARGGRATPTGGPATPAARVPSARVRRDAVDRLAAMLDRAGFDSGTRHDGAVSTVRLGRCPVLELARERPEVVCNAHLGMAREILSSSGVEPGQVSLAAFVEPGACLLHVGADAGAAGLRVGPA</sequence>
<dbReference type="Gene3D" id="1.10.10.10">
    <property type="entry name" value="Winged helix-like DNA-binding domain superfamily/Winged helix DNA-binding domain"/>
    <property type="match status" value="1"/>
</dbReference>
<evidence type="ECO:0000313" key="3">
    <source>
        <dbReference type="Proteomes" id="UP000280726"/>
    </source>
</evidence>
<name>A0A3N5A1X8_9MICO</name>
<dbReference type="CDD" id="cd00090">
    <property type="entry name" value="HTH_ARSR"/>
    <property type="match status" value="1"/>
</dbReference>
<proteinExistence type="predicted"/>
<dbReference type="InterPro" id="IPR011991">
    <property type="entry name" value="ArsR-like_HTH"/>
</dbReference>
<dbReference type="EMBL" id="RKRA01000001">
    <property type="protein sequence ID" value="RPF25881.1"/>
    <property type="molecule type" value="Genomic_DNA"/>
</dbReference>
<accession>A0A3N5A1X8</accession>
<evidence type="ECO:0000313" key="2">
    <source>
        <dbReference type="EMBL" id="RPF25881.1"/>
    </source>
</evidence>
<organism evidence="2 3">
    <name type="scientific">Georgenia muralis</name>
    <dbReference type="NCBI Taxonomy" id="154117"/>
    <lineage>
        <taxon>Bacteria</taxon>
        <taxon>Bacillati</taxon>
        <taxon>Actinomycetota</taxon>
        <taxon>Actinomycetes</taxon>
        <taxon>Micrococcales</taxon>
        <taxon>Bogoriellaceae</taxon>
        <taxon>Georgenia</taxon>
    </lineage>
</organism>
<gene>
    <name evidence="2" type="ORF">EDD32_0295</name>
</gene>
<protein>
    <submittedName>
        <fullName evidence="2">Putative ArsR family transcriptional regulator</fullName>
    </submittedName>
</protein>
<feature type="compositionally biased region" description="Low complexity" evidence="1">
    <location>
        <begin position="165"/>
        <end position="184"/>
    </location>
</feature>
<dbReference type="SUPFAM" id="SSF46785">
    <property type="entry name" value="Winged helix' DNA-binding domain"/>
    <property type="match status" value="1"/>
</dbReference>
<reference evidence="2 3" key="1">
    <citation type="submission" date="2018-11" db="EMBL/GenBank/DDBJ databases">
        <title>Sequencing the genomes of 1000 actinobacteria strains.</title>
        <authorList>
            <person name="Klenk H.-P."/>
        </authorList>
    </citation>
    <scope>NUCLEOTIDE SEQUENCE [LARGE SCALE GENOMIC DNA]</scope>
    <source>
        <strain evidence="2 3">DSM 14418</strain>
    </source>
</reference>
<dbReference type="Proteomes" id="UP000280726">
    <property type="component" value="Unassembled WGS sequence"/>
</dbReference>
<dbReference type="InterPro" id="IPR036390">
    <property type="entry name" value="WH_DNA-bd_sf"/>
</dbReference>
<feature type="region of interest" description="Disordered" evidence="1">
    <location>
        <begin position="143"/>
        <end position="184"/>
    </location>
</feature>
<feature type="region of interest" description="Disordered" evidence="1">
    <location>
        <begin position="1"/>
        <end position="24"/>
    </location>
</feature>
<dbReference type="Pfam" id="PF12840">
    <property type="entry name" value="HTH_20"/>
    <property type="match status" value="1"/>
</dbReference>
<feature type="compositionally biased region" description="Gly residues" evidence="1">
    <location>
        <begin position="150"/>
        <end position="164"/>
    </location>
</feature>
<keyword evidence="3" id="KW-1185">Reference proteome</keyword>
<dbReference type="AlphaFoldDB" id="A0A3N5A1X8"/>